<dbReference type="Pfam" id="PF02065">
    <property type="entry name" value="Melibiase"/>
    <property type="match status" value="1"/>
</dbReference>
<dbReference type="SUPFAM" id="SSF51445">
    <property type="entry name" value="(Trans)glycosidases"/>
    <property type="match status" value="1"/>
</dbReference>
<dbReference type="InterPro" id="IPR050985">
    <property type="entry name" value="Alpha-glycosidase_related"/>
</dbReference>
<evidence type="ECO:0000313" key="10">
    <source>
        <dbReference type="Proteomes" id="UP000469870"/>
    </source>
</evidence>
<sequence length="718" mass="81877">MKIIKEGPLFYLHSKNMTMIIEEHSGYLFMKYIGRQVKQYHQSNAVVMKDHAFSGNPYPECREFSLDTQRMLIGQHGLGDFRQPSVRIQHGNNDVTDFRYVSHEIKAGVLVSQGLPSPYSQAEDATTLSITLADTVAELELIIHFTVYNTSDAITTFSEVRNVGKERAVIHQLQSVMLDLPKDDYDLITFQGAYAREKTVRRHTLNQGIFRVSSNRGASGHAQTPAAILTHPTTTDDYGEALAIQLIYSGNFELICQQSQLNDVRLSLGINHENFSWTLEAGQQFNSPVALINYSSKGLNDLSQTSHEFITQHIIPEQFAKTARPILVNNWEATYFDFNRDKLLDIAERASELGIELFVLDDGWFGQRKDDNSSLGDWQVNEEKIQGTLAELIAQVKGKGLQFGLWFEPEMISEDSDLYRTHPEWAIQLPERPHTYSRNQLVLNFANPEVVNYMKKLLDDLLSRHEIDYVKWDMNRNITNIGNGQDYAGSMMQTHQYMLGLYSLVEYLTTKHDHILFESCSGGGGRNDLGMMRYFPQVWSSDNTDAISRLQIQHGSSYLHPVISMGAHVSAVPNHQMNRITDLKTRADVAMMGNLGYELDLNLLTDEEKQAVKEQVTRYKILRPIVQFGQQYRLMHTANETAVQFTYEQRVLLTYVKVLSTYEDMETTVKLKGLEEDSLYCLEETDQLYSGAELMYAGLTMDTPRGDFQSLQLLLTKV</sequence>
<dbReference type="Pfam" id="PF16874">
    <property type="entry name" value="Glyco_hydro_36C"/>
    <property type="match status" value="1"/>
</dbReference>
<dbReference type="CDD" id="cd14791">
    <property type="entry name" value="GH36"/>
    <property type="match status" value="1"/>
</dbReference>
<protein>
    <recommendedName>
        <fullName evidence="2 5">Alpha-galactosidase</fullName>
        <ecNumber evidence="2 5">3.2.1.22</ecNumber>
    </recommendedName>
</protein>
<evidence type="ECO:0000313" key="9">
    <source>
        <dbReference type="EMBL" id="MRI82068.1"/>
    </source>
</evidence>
<dbReference type="FunFam" id="3.20.20.70:FF:000118">
    <property type="entry name" value="Alpha-galactosidase"/>
    <property type="match status" value="1"/>
</dbReference>
<feature type="domain" description="Glycosyl hydrolase family 36 N-terminal" evidence="8">
    <location>
        <begin position="26"/>
        <end position="280"/>
    </location>
</feature>
<evidence type="ECO:0000256" key="4">
    <source>
        <dbReference type="ARBA" id="ARBA00023295"/>
    </source>
</evidence>
<keyword evidence="3 5" id="KW-0378">Hydrolase</keyword>
<evidence type="ECO:0000259" key="8">
    <source>
        <dbReference type="Pfam" id="PF16875"/>
    </source>
</evidence>
<feature type="domain" description="Glycosyl hydrolase family 36 C-terminal" evidence="7">
    <location>
        <begin position="641"/>
        <end position="715"/>
    </location>
</feature>
<dbReference type="InterPro" id="IPR013780">
    <property type="entry name" value="Glyco_hydro_b"/>
</dbReference>
<dbReference type="RefSeq" id="WP_153862229.1">
    <property type="nucleotide sequence ID" value="NZ_WJQR01000007.1"/>
</dbReference>
<dbReference type="InterPro" id="IPR017853">
    <property type="entry name" value="GH"/>
</dbReference>
<feature type="active site" description="Nucleophile" evidence="6">
    <location>
        <position position="473"/>
    </location>
</feature>
<evidence type="ECO:0000256" key="1">
    <source>
        <dbReference type="ARBA" id="ARBA00001255"/>
    </source>
</evidence>
<keyword evidence="4 5" id="KW-0326">Glycosidase</keyword>
<accession>A0A844BPE5</accession>
<dbReference type="InterPro" id="IPR013785">
    <property type="entry name" value="Aldolase_TIM"/>
</dbReference>
<comment type="catalytic activity">
    <reaction evidence="1 5">
        <text>Hydrolysis of terminal, non-reducing alpha-D-galactose residues in alpha-D-galactosides, including galactose oligosaccharides, galactomannans and galactolipids.</text>
        <dbReference type="EC" id="3.2.1.22"/>
    </reaction>
</comment>
<dbReference type="Gene3D" id="2.70.98.60">
    <property type="entry name" value="alpha-galactosidase from lactobacil brevis"/>
    <property type="match status" value="1"/>
</dbReference>
<dbReference type="Proteomes" id="UP000469870">
    <property type="component" value="Unassembled WGS sequence"/>
</dbReference>
<dbReference type="EC" id="3.2.1.22" evidence="2 5"/>
<comment type="similarity">
    <text evidence="5">Belongs to the glycosyl hydrolase.</text>
</comment>
<dbReference type="InterPro" id="IPR031704">
    <property type="entry name" value="Glyco_hydro_36_N"/>
</dbReference>
<dbReference type="AlphaFoldDB" id="A0A844BPE5"/>
<evidence type="ECO:0000256" key="2">
    <source>
        <dbReference type="ARBA" id="ARBA00012755"/>
    </source>
</evidence>
<dbReference type="PIRSF" id="PIRSF005536">
    <property type="entry name" value="Agal"/>
    <property type="match status" value="1"/>
</dbReference>
<dbReference type="GO" id="GO:0016052">
    <property type="term" value="P:carbohydrate catabolic process"/>
    <property type="evidence" value="ECO:0007669"/>
    <property type="project" value="InterPro"/>
</dbReference>
<evidence type="ECO:0000256" key="5">
    <source>
        <dbReference type="PIRNR" id="PIRNR005536"/>
    </source>
</evidence>
<name>A0A844BPE5_9LACT</name>
<dbReference type="Gene3D" id="3.20.20.70">
    <property type="entry name" value="Aldolase class I"/>
    <property type="match status" value="1"/>
</dbReference>
<evidence type="ECO:0000256" key="6">
    <source>
        <dbReference type="PIRSR" id="PIRSR005536-1"/>
    </source>
</evidence>
<evidence type="ECO:0000259" key="7">
    <source>
        <dbReference type="Pfam" id="PF16874"/>
    </source>
</evidence>
<dbReference type="PRINTS" id="PR00743">
    <property type="entry name" value="GLHYDRLASE36"/>
</dbReference>
<dbReference type="Pfam" id="PF16875">
    <property type="entry name" value="Glyco_hydro_36N"/>
    <property type="match status" value="1"/>
</dbReference>
<organism evidence="9 10">
    <name type="scientific">Fundicoccus ignavus</name>
    <dbReference type="NCBI Taxonomy" id="2664442"/>
    <lineage>
        <taxon>Bacteria</taxon>
        <taxon>Bacillati</taxon>
        <taxon>Bacillota</taxon>
        <taxon>Bacilli</taxon>
        <taxon>Lactobacillales</taxon>
        <taxon>Aerococcaceae</taxon>
        <taxon>Fundicoccus</taxon>
    </lineage>
</organism>
<proteinExistence type="inferred from homology"/>
<gene>
    <name evidence="9" type="ORF">GIY11_08630</name>
</gene>
<reference evidence="9 10" key="1">
    <citation type="submission" date="2019-11" db="EMBL/GenBank/DDBJ databases">
        <title>Characterisation of Fundicoccus ignavus gen. nov. sp. nov., a novel genus of the family Aerococcaceae isolated from bulk tank milk.</title>
        <authorList>
            <person name="Siebert A."/>
            <person name="Huptas C."/>
            <person name="Wenning M."/>
            <person name="Scherer S."/>
            <person name="Doll E.V."/>
        </authorList>
    </citation>
    <scope>NUCLEOTIDE SEQUENCE [LARGE SCALE GENOMIC DNA]</scope>
    <source>
        <strain evidence="9 10">DSM 109653</strain>
    </source>
</reference>
<evidence type="ECO:0000256" key="3">
    <source>
        <dbReference type="ARBA" id="ARBA00022801"/>
    </source>
</evidence>
<dbReference type="InterPro" id="IPR002252">
    <property type="entry name" value="Glyco_hydro_36"/>
</dbReference>
<dbReference type="GO" id="GO:0004557">
    <property type="term" value="F:alpha-galactosidase activity"/>
    <property type="evidence" value="ECO:0007669"/>
    <property type="project" value="UniProtKB-UniRule"/>
</dbReference>
<dbReference type="PANTHER" id="PTHR43053:SF3">
    <property type="entry name" value="ALPHA-GALACTOSIDASE C-RELATED"/>
    <property type="match status" value="1"/>
</dbReference>
<feature type="active site" description="Proton donor" evidence="6">
    <location>
        <position position="542"/>
    </location>
</feature>
<dbReference type="InterPro" id="IPR031705">
    <property type="entry name" value="Glyco_hydro_36_C"/>
</dbReference>
<dbReference type="InterPro" id="IPR038417">
    <property type="entry name" value="Alpga-gal_N_sf"/>
</dbReference>
<dbReference type="EMBL" id="WJQR01000007">
    <property type="protein sequence ID" value="MRI82068.1"/>
    <property type="molecule type" value="Genomic_DNA"/>
</dbReference>
<dbReference type="PANTHER" id="PTHR43053">
    <property type="entry name" value="GLYCOSIDASE FAMILY 31"/>
    <property type="match status" value="1"/>
</dbReference>
<dbReference type="Gene3D" id="2.60.40.1180">
    <property type="entry name" value="Golgi alpha-mannosidase II"/>
    <property type="match status" value="1"/>
</dbReference>
<comment type="caution">
    <text evidence="9">The sequence shown here is derived from an EMBL/GenBank/DDBJ whole genome shotgun (WGS) entry which is preliminary data.</text>
</comment>